<reference evidence="2" key="2">
    <citation type="submission" date="2015-01" db="EMBL/GenBank/DDBJ databases">
        <title>Evolutionary Origins and Diversification of the Mycorrhizal Mutualists.</title>
        <authorList>
            <consortium name="DOE Joint Genome Institute"/>
            <consortium name="Mycorrhizal Genomics Consortium"/>
            <person name="Kohler A."/>
            <person name="Kuo A."/>
            <person name="Nagy L.G."/>
            <person name="Floudas D."/>
            <person name="Copeland A."/>
            <person name="Barry K.W."/>
            <person name="Cichocki N."/>
            <person name="Veneault-Fourrey C."/>
            <person name="LaButti K."/>
            <person name="Lindquist E.A."/>
            <person name="Lipzen A."/>
            <person name="Lundell T."/>
            <person name="Morin E."/>
            <person name="Murat C."/>
            <person name="Riley R."/>
            <person name="Ohm R."/>
            <person name="Sun H."/>
            <person name="Tunlid A."/>
            <person name="Henrissat B."/>
            <person name="Grigoriev I.V."/>
            <person name="Hibbett D.S."/>
            <person name="Martin F."/>
        </authorList>
    </citation>
    <scope>NUCLEOTIDE SEQUENCE [LARGE SCALE GENOMIC DNA]</scope>
    <source>
        <strain evidence="2">F 1598</strain>
    </source>
</reference>
<dbReference type="AlphaFoldDB" id="A0A0C3AC74"/>
<evidence type="ECO:0000313" key="2">
    <source>
        <dbReference type="Proteomes" id="UP000054166"/>
    </source>
</evidence>
<accession>A0A0C3AC74</accession>
<organism evidence="1 2">
    <name type="scientific">Piloderma croceum (strain F 1598)</name>
    <dbReference type="NCBI Taxonomy" id="765440"/>
    <lineage>
        <taxon>Eukaryota</taxon>
        <taxon>Fungi</taxon>
        <taxon>Dikarya</taxon>
        <taxon>Basidiomycota</taxon>
        <taxon>Agaricomycotina</taxon>
        <taxon>Agaricomycetes</taxon>
        <taxon>Agaricomycetidae</taxon>
        <taxon>Atheliales</taxon>
        <taxon>Atheliaceae</taxon>
        <taxon>Piloderma</taxon>
    </lineage>
</organism>
<dbReference type="EMBL" id="KN833333">
    <property type="protein sequence ID" value="KIM71388.1"/>
    <property type="molecule type" value="Genomic_DNA"/>
</dbReference>
<gene>
    <name evidence="1" type="ORF">PILCRDRAFT_755566</name>
</gene>
<evidence type="ECO:0000313" key="1">
    <source>
        <dbReference type="EMBL" id="KIM71388.1"/>
    </source>
</evidence>
<keyword evidence="2" id="KW-1185">Reference proteome</keyword>
<dbReference type="HOGENOM" id="CLU_3015031_0_0_1"/>
<dbReference type="Proteomes" id="UP000054166">
    <property type="component" value="Unassembled WGS sequence"/>
</dbReference>
<proteinExistence type="predicted"/>
<name>A0A0C3AC74_PILCF</name>
<sequence>MRFGYRHQLHGISGHLQLKIEFNSSRKTKQAPRLAYLFSAGETLAAFILHRPRSRP</sequence>
<reference evidence="1 2" key="1">
    <citation type="submission" date="2014-04" db="EMBL/GenBank/DDBJ databases">
        <authorList>
            <consortium name="DOE Joint Genome Institute"/>
            <person name="Kuo A."/>
            <person name="Tarkka M."/>
            <person name="Buscot F."/>
            <person name="Kohler A."/>
            <person name="Nagy L.G."/>
            <person name="Floudas D."/>
            <person name="Copeland A."/>
            <person name="Barry K.W."/>
            <person name="Cichocki N."/>
            <person name="Veneault-Fourrey C."/>
            <person name="LaButti K."/>
            <person name="Lindquist E.A."/>
            <person name="Lipzen A."/>
            <person name="Lundell T."/>
            <person name="Morin E."/>
            <person name="Murat C."/>
            <person name="Sun H."/>
            <person name="Tunlid A."/>
            <person name="Henrissat B."/>
            <person name="Grigoriev I.V."/>
            <person name="Hibbett D.S."/>
            <person name="Martin F."/>
            <person name="Nordberg H.P."/>
            <person name="Cantor M.N."/>
            <person name="Hua S.X."/>
        </authorList>
    </citation>
    <scope>NUCLEOTIDE SEQUENCE [LARGE SCALE GENOMIC DNA]</scope>
    <source>
        <strain evidence="1 2">F 1598</strain>
    </source>
</reference>
<dbReference type="InParanoid" id="A0A0C3AC74"/>
<protein>
    <submittedName>
        <fullName evidence="1">Uncharacterized protein</fullName>
    </submittedName>
</protein>